<dbReference type="AlphaFoldDB" id="A0AAX2RK55"/>
<dbReference type="RefSeq" id="WP_134256843.1">
    <property type="nucleotide sequence ID" value="NZ_SNSG01000032.1"/>
</dbReference>
<dbReference type="EMBL" id="SNSQ01000035">
    <property type="protein sequence ID" value="TEU41627.1"/>
    <property type="molecule type" value="Genomic_DNA"/>
</dbReference>
<organism evidence="1 2">
    <name type="scientific">Burkholderia cepacia</name>
    <name type="common">Pseudomonas cepacia</name>
    <dbReference type="NCBI Taxonomy" id="292"/>
    <lineage>
        <taxon>Bacteria</taxon>
        <taxon>Pseudomonadati</taxon>
        <taxon>Pseudomonadota</taxon>
        <taxon>Betaproteobacteria</taxon>
        <taxon>Burkholderiales</taxon>
        <taxon>Burkholderiaceae</taxon>
        <taxon>Burkholderia</taxon>
        <taxon>Burkholderia cepacia complex</taxon>
    </lineage>
</organism>
<dbReference type="Proteomes" id="UP000298234">
    <property type="component" value="Unassembled WGS sequence"/>
</dbReference>
<accession>A0AAX2RK55</accession>
<proteinExistence type="predicted"/>
<evidence type="ECO:0000313" key="1">
    <source>
        <dbReference type="EMBL" id="TEU41627.1"/>
    </source>
</evidence>
<comment type="caution">
    <text evidence="1">The sequence shown here is derived from an EMBL/GenBank/DDBJ whole genome shotgun (WGS) entry which is preliminary data.</text>
</comment>
<reference evidence="1 2" key="1">
    <citation type="submission" date="2019-03" db="EMBL/GenBank/DDBJ databases">
        <title>Burkholderia cepacia outbreak.</title>
        <authorList>
            <person name="Farzana R."/>
            <person name="Walsh T.R."/>
        </authorList>
    </citation>
    <scope>NUCLEOTIDE SEQUENCE [LARGE SCALE GENOMIC DNA]</scope>
    <source>
        <strain evidence="2">d13</strain>
    </source>
</reference>
<gene>
    <name evidence="1" type="ORF">E3D37_26800</name>
</gene>
<protein>
    <submittedName>
        <fullName evidence="1">Uncharacterized protein</fullName>
    </submittedName>
</protein>
<sequence>MKDFCVYSMGRLIDHVPGAGHVEAMRTIERKYAAGPLAICPLDASREAHKAAAARSHYKFNEVPPELRG</sequence>
<name>A0AAX2RK55_BURCE</name>
<evidence type="ECO:0000313" key="2">
    <source>
        <dbReference type="Proteomes" id="UP000298234"/>
    </source>
</evidence>